<protein>
    <submittedName>
        <fullName evidence="2">Uncharacterized protein</fullName>
    </submittedName>
</protein>
<dbReference type="InterPro" id="IPR043761">
    <property type="entry name" value="DUF5707"/>
</dbReference>
<gene>
    <name evidence="2" type="ORF">GCM10023329_41900</name>
</gene>
<organism evidence="2 3">
    <name type="scientific">Streptomyces sanyensis</name>
    <dbReference type="NCBI Taxonomy" id="568869"/>
    <lineage>
        <taxon>Bacteria</taxon>
        <taxon>Bacillati</taxon>
        <taxon>Actinomycetota</taxon>
        <taxon>Actinomycetes</taxon>
        <taxon>Kitasatosporales</taxon>
        <taxon>Streptomycetaceae</taxon>
        <taxon>Streptomyces</taxon>
    </lineage>
</organism>
<proteinExistence type="predicted"/>
<keyword evidence="1" id="KW-0732">Signal</keyword>
<sequence length="149" mass="14904">MSRRIIVSSLAGATVLGAAGAYAFAAQASESGPALRDATANYAAPAEGRDGSLTFTARVSDDSGVRDVKVLAWPDSMQQAPTKQEMAAVESAACTPSGGGAATCRYTVPVTGSDVAESPGGVWNVAVLVTSKDGGNTFVSRAAAFTTGL</sequence>
<comment type="caution">
    <text evidence="2">The sequence shown here is derived from an EMBL/GenBank/DDBJ whole genome shotgun (WGS) entry which is preliminary data.</text>
</comment>
<dbReference type="Proteomes" id="UP001501147">
    <property type="component" value="Unassembled WGS sequence"/>
</dbReference>
<feature type="signal peptide" evidence="1">
    <location>
        <begin position="1"/>
        <end position="28"/>
    </location>
</feature>
<name>A0ABP9AV10_9ACTN</name>
<dbReference type="EMBL" id="BAABJV010000012">
    <property type="protein sequence ID" value="GAA4786666.1"/>
    <property type="molecule type" value="Genomic_DNA"/>
</dbReference>
<feature type="chain" id="PRO_5046813291" evidence="1">
    <location>
        <begin position="29"/>
        <end position="149"/>
    </location>
</feature>
<dbReference type="Pfam" id="PF18968">
    <property type="entry name" value="DUF5707"/>
    <property type="match status" value="1"/>
</dbReference>
<keyword evidence="3" id="KW-1185">Reference proteome</keyword>
<dbReference type="RefSeq" id="WP_345614968.1">
    <property type="nucleotide sequence ID" value="NZ_BAABJV010000012.1"/>
</dbReference>
<accession>A0ABP9AV10</accession>
<evidence type="ECO:0000313" key="2">
    <source>
        <dbReference type="EMBL" id="GAA4786666.1"/>
    </source>
</evidence>
<evidence type="ECO:0000313" key="3">
    <source>
        <dbReference type="Proteomes" id="UP001501147"/>
    </source>
</evidence>
<evidence type="ECO:0000256" key="1">
    <source>
        <dbReference type="SAM" id="SignalP"/>
    </source>
</evidence>
<reference evidence="3" key="1">
    <citation type="journal article" date="2019" name="Int. J. Syst. Evol. Microbiol.">
        <title>The Global Catalogue of Microorganisms (GCM) 10K type strain sequencing project: providing services to taxonomists for standard genome sequencing and annotation.</title>
        <authorList>
            <consortium name="The Broad Institute Genomics Platform"/>
            <consortium name="The Broad Institute Genome Sequencing Center for Infectious Disease"/>
            <person name="Wu L."/>
            <person name="Ma J."/>
        </authorList>
    </citation>
    <scope>NUCLEOTIDE SEQUENCE [LARGE SCALE GENOMIC DNA]</scope>
    <source>
        <strain evidence="3">JCM 18324</strain>
    </source>
</reference>